<sequence>MAQNTSAKFASLDQAYQKTLYEVFASEAPLQLRVNSRNTALDRLLQQYQVTTWALITAHNPYSQQLGLHQNYQRHQALITTLQAIGLPTLPAVGRDESGQWPPEKSLFILGISRPNAMDLGRQFAQNAILYGALAQPIELLWLVDTA</sequence>
<evidence type="ECO:0000313" key="1">
    <source>
        <dbReference type="EMBL" id="MBT9311325.1"/>
    </source>
</evidence>
<organism evidence="1 2">
    <name type="scientific">Leptothoe kymatousa TAU-MAC 1615</name>
    <dbReference type="NCBI Taxonomy" id="2364775"/>
    <lineage>
        <taxon>Bacteria</taxon>
        <taxon>Bacillati</taxon>
        <taxon>Cyanobacteriota</taxon>
        <taxon>Cyanophyceae</taxon>
        <taxon>Nodosilineales</taxon>
        <taxon>Cymatolegaceae</taxon>
        <taxon>Leptothoe</taxon>
        <taxon>Leptothoe kymatousa</taxon>
    </lineage>
</organism>
<comment type="caution">
    <text evidence="1">The sequence shown here is derived from an EMBL/GenBank/DDBJ whole genome shotgun (WGS) entry which is preliminary data.</text>
</comment>
<gene>
    <name evidence="1" type="ORF">IXB28_03835</name>
</gene>
<accession>A0ABS5Y0J4</accession>
<keyword evidence="2" id="KW-1185">Reference proteome</keyword>
<dbReference type="InterPro" id="IPR021710">
    <property type="entry name" value="DUF3293"/>
</dbReference>
<name>A0ABS5Y0J4_9CYAN</name>
<reference evidence="1 2" key="1">
    <citation type="journal article" date="2021" name="Mar. Drugs">
        <title>Genome Reduction and Secondary Metabolism of the Marine Sponge-Associated Cyanobacterium Leptothoe.</title>
        <authorList>
            <person name="Konstantinou D."/>
            <person name="Popin R.V."/>
            <person name="Fewer D.P."/>
            <person name="Sivonen K."/>
            <person name="Gkelis S."/>
        </authorList>
    </citation>
    <scope>NUCLEOTIDE SEQUENCE [LARGE SCALE GENOMIC DNA]</scope>
    <source>
        <strain evidence="1 2">TAU-MAC 1615</strain>
    </source>
</reference>
<dbReference type="Pfam" id="PF11697">
    <property type="entry name" value="DUF3293"/>
    <property type="match status" value="1"/>
</dbReference>
<protein>
    <submittedName>
        <fullName evidence="1">DUF3293 domain-containing protein</fullName>
    </submittedName>
</protein>
<dbReference type="Proteomes" id="UP001196661">
    <property type="component" value="Unassembled WGS sequence"/>
</dbReference>
<proteinExistence type="predicted"/>
<dbReference type="EMBL" id="JADOER010000004">
    <property type="protein sequence ID" value="MBT9311325.1"/>
    <property type="molecule type" value="Genomic_DNA"/>
</dbReference>
<evidence type="ECO:0000313" key="2">
    <source>
        <dbReference type="Proteomes" id="UP001196661"/>
    </source>
</evidence>
<dbReference type="RefSeq" id="WP_215617217.1">
    <property type="nucleotide sequence ID" value="NZ_JADOER010000004.1"/>
</dbReference>